<dbReference type="VEuPathDB" id="FungiDB:ASPBRDRAFT_59340"/>
<dbReference type="Proteomes" id="UP000184499">
    <property type="component" value="Unassembled WGS sequence"/>
</dbReference>
<reference evidence="4" key="1">
    <citation type="journal article" date="2017" name="Genome Biol.">
        <title>Comparative genomics reveals high biological diversity and specific adaptations in the industrially and medically important fungal genus Aspergillus.</title>
        <authorList>
            <person name="de Vries R.P."/>
            <person name="Riley R."/>
            <person name="Wiebenga A."/>
            <person name="Aguilar-Osorio G."/>
            <person name="Amillis S."/>
            <person name="Uchima C.A."/>
            <person name="Anderluh G."/>
            <person name="Asadollahi M."/>
            <person name="Askin M."/>
            <person name="Barry K."/>
            <person name="Battaglia E."/>
            <person name="Bayram O."/>
            <person name="Benocci T."/>
            <person name="Braus-Stromeyer S.A."/>
            <person name="Caldana C."/>
            <person name="Canovas D."/>
            <person name="Cerqueira G.C."/>
            <person name="Chen F."/>
            <person name="Chen W."/>
            <person name="Choi C."/>
            <person name="Clum A."/>
            <person name="Dos Santos R.A."/>
            <person name="Damasio A.R."/>
            <person name="Diallinas G."/>
            <person name="Emri T."/>
            <person name="Fekete E."/>
            <person name="Flipphi M."/>
            <person name="Freyberg S."/>
            <person name="Gallo A."/>
            <person name="Gournas C."/>
            <person name="Habgood R."/>
            <person name="Hainaut M."/>
            <person name="Harispe M.L."/>
            <person name="Henrissat B."/>
            <person name="Hilden K.S."/>
            <person name="Hope R."/>
            <person name="Hossain A."/>
            <person name="Karabika E."/>
            <person name="Karaffa L."/>
            <person name="Karanyi Z."/>
            <person name="Krasevec N."/>
            <person name="Kuo A."/>
            <person name="Kusch H."/>
            <person name="LaButti K."/>
            <person name="Lagendijk E.L."/>
            <person name="Lapidus A."/>
            <person name="Levasseur A."/>
            <person name="Lindquist E."/>
            <person name="Lipzen A."/>
            <person name="Logrieco A.F."/>
            <person name="MacCabe A."/>
            <person name="Maekelae M.R."/>
            <person name="Malavazi I."/>
            <person name="Melin P."/>
            <person name="Meyer V."/>
            <person name="Mielnichuk N."/>
            <person name="Miskei M."/>
            <person name="Molnar A.P."/>
            <person name="Mule G."/>
            <person name="Ngan C.Y."/>
            <person name="Orejas M."/>
            <person name="Orosz E."/>
            <person name="Ouedraogo J.P."/>
            <person name="Overkamp K.M."/>
            <person name="Park H.-S."/>
            <person name="Perrone G."/>
            <person name="Piumi F."/>
            <person name="Punt P.J."/>
            <person name="Ram A.F."/>
            <person name="Ramon A."/>
            <person name="Rauscher S."/>
            <person name="Record E."/>
            <person name="Riano-Pachon D.M."/>
            <person name="Robert V."/>
            <person name="Roehrig J."/>
            <person name="Ruller R."/>
            <person name="Salamov A."/>
            <person name="Salih N.S."/>
            <person name="Samson R.A."/>
            <person name="Sandor E."/>
            <person name="Sanguinetti M."/>
            <person name="Schuetze T."/>
            <person name="Sepcic K."/>
            <person name="Shelest E."/>
            <person name="Sherlock G."/>
            <person name="Sophianopoulou V."/>
            <person name="Squina F.M."/>
            <person name="Sun H."/>
            <person name="Susca A."/>
            <person name="Todd R.B."/>
            <person name="Tsang A."/>
            <person name="Unkles S.E."/>
            <person name="van de Wiele N."/>
            <person name="van Rossen-Uffink D."/>
            <person name="Oliveira J.V."/>
            <person name="Vesth T.C."/>
            <person name="Visser J."/>
            <person name="Yu J.-H."/>
            <person name="Zhou M."/>
            <person name="Andersen M.R."/>
            <person name="Archer D.B."/>
            <person name="Baker S.E."/>
            <person name="Benoit I."/>
            <person name="Brakhage A.A."/>
            <person name="Braus G.H."/>
            <person name="Fischer R."/>
            <person name="Frisvad J.C."/>
            <person name="Goldman G.H."/>
            <person name="Houbraken J."/>
            <person name="Oakley B."/>
            <person name="Pocsi I."/>
            <person name="Scazzocchio C."/>
            <person name="Seiboth B."/>
            <person name="vanKuyk P.A."/>
            <person name="Wortman J."/>
            <person name="Dyer P.S."/>
            <person name="Grigoriev I.V."/>
        </authorList>
    </citation>
    <scope>NUCLEOTIDE SEQUENCE [LARGE SCALE GENOMIC DNA]</scope>
    <source>
        <strain evidence="4">CBS 101740 / IMI 381727 / IBT 21946</strain>
    </source>
</reference>
<dbReference type="GeneID" id="93580526"/>
<evidence type="ECO:0000313" key="4">
    <source>
        <dbReference type="Proteomes" id="UP000184499"/>
    </source>
</evidence>
<keyword evidence="4" id="KW-1185">Reference proteome</keyword>
<dbReference type="RefSeq" id="XP_067474157.1">
    <property type="nucleotide sequence ID" value="XM_067628038.1"/>
</dbReference>
<feature type="region of interest" description="Disordered" evidence="1">
    <location>
        <begin position="1"/>
        <end position="32"/>
    </location>
</feature>
<keyword evidence="2" id="KW-1133">Transmembrane helix</keyword>
<dbReference type="AlphaFoldDB" id="A0A1L9U5F9"/>
<gene>
    <name evidence="3" type="ORF">ASPBRDRAFT_59340</name>
</gene>
<sequence>MTTTTTISPTKPSTTTTTQSPTINDNNDPHNIPPYTPMTSLPHELGILFGFLAACFVVMGVYVIFWRAAEFREERAQKLRRQMLLTRGIHHGRGGIGEKFNHQQHTHVRDMGMGMGLHQRNITPENSASSAMYKENEIGVALTTGLDLDVGVSDVHGDGVAVGVGSPRLGPVMSTSSTPGIGSGRDIPVGGINMGSRMNVRQGQGGGGGGTVRDEMEYGVEMDVLGFLQRR</sequence>
<evidence type="ECO:0000256" key="1">
    <source>
        <dbReference type="SAM" id="MobiDB-lite"/>
    </source>
</evidence>
<dbReference type="STRING" id="767769.A0A1L9U5F9"/>
<feature type="compositionally biased region" description="Low complexity" evidence="1">
    <location>
        <begin position="1"/>
        <end position="30"/>
    </location>
</feature>
<proteinExistence type="predicted"/>
<keyword evidence="2" id="KW-0472">Membrane</keyword>
<accession>A0A1L9U5F9</accession>
<evidence type="ECO:0000256" key="2">
    <source>
        <dbReference type="SAM" id="Phobius"/>
    </source>
</evidence>
<organism evidence="3 4">
    <name type="scientific">Aspergillus brasiliensis (strain CBS 101740 / IMI 381727 / IBT 21946)</name>
    <dbReference type="NCBI Taxonomy" id="767769"/>
    <lineage>
        <taxon>Eukaryota</taxon>
        <taxon>Fungi</taxon>
        <taxon>Dikarya</taxon>
        <taxon>Ascomycota</taxon>
        <taxon>Pezizomycotina</taxon>
        <taxon>Eurotiomycetes</taxon>
        <taxon>Eurotiomycetidae</taxon>
        <taxon>Eurotiales</taxon>
        <taxon>Aspergillaceae</taxon>
        <taxon>Aspergillus</taxon>
        <taxon>Aspergillus subgen. Circumdati</taxon>
    </lineage>
</organism>
<keyword evidence="2" id="KW-0812">Transmembrane</keyword>
<evidence type="ECO:0000313" key="3">
    <source>
        <dbReference type="EMBL" id="OJJ66908.1"/>
    </source>
</evidence>
<feature type="transmembrane region" description="Helical" evidence="2">
    <location>
        <begin position="45"/>
        <end position="65"/>
    </location>
</feature>
<dbReference type="OMA" id="VEYGVEM"/>
<protein>
    <submittedName>
        <fullName evidence="3">Uncharacterized protein</fullName>
    </submittedName>
</protein>
<dbReference type="EMBL" id="KV878696">
    <property type="protein sequence ID" value="OJJ66908.1"/>
    <property type="molecule type" value="Genomic_DNA"/>
</dbReference>
<name>A0A1L9U5F9_ASPBC</name>
<dbReference type="OrthoDB" id="3436553at2759"/>